<dbReference type="NCBIfam" id="TIGR03353">
    <property type="entry name" value="VI_chp_4"/>
    <property type="match status" value="1"/>
</dbReference>
<dbReference type="Pfam" id="PF05936">
    <property type="entry name" value="T6SS_VasE"/>
    <property type="match status" value="1"/>
</dbReference>
<dbReference type="GeneID" id="28540551"/>
<dbReference type="PANTHER" id="PTHR35566">
    <property type="entry name" value="BLR3599 PROTEIN"/>
    <property type="match status" value="1"/>
</dbReference>
<dbReference type="PATRIC" id="fig|80852.17.peg.1004"/>
<dbReference type="HOGENOM" id="CLU_031690_3_0_6"/>
<dbReference type="EMBL" id="LN554846">
    <property type="protein sequence ID" value="CED71075.1"/>
    <property type="molecule type" value="Genomic_DNA"/>
</dbReference>
<evidence type="ECO:0000313" key="1">
    <source>
        <dbReference type="EMBL" id="CED71075.1"/>
    </source>
</evidence>
<dbReference type="Proteomes" id="UP000032427">
    <property type="component" value="Chromosome 1"/>
</dbReference>
<keyword evidence="2" id="KW-1185">Reference proteome</keyword>
<organism evidence="1 2">
    <name type="scientific">Aliivibrio wodanis</name>
    <dbReference type="NCBI Taxonomy" id="80852"/>
    <lineage>
        <taxon>Bacteria</taxon>
        <taxon>Pseudomonadati</taxon>
        <taxon>Pseudomonadota</taxon>
        <taxon>Gammaproteobacteria</taxon>
        <taxon>Vibrionales</taxon>
        <taxon>Vibrionaceae</taxon>
        <taxon>Aliivibrio</taxon>
    </lineage>
</organism>
<protein>
    <submittedName>
        <fullName evidence="1">Putative type VI secretion protein VasE</fullName>
    </submittedName>
</protein>
<evidence type="ECO:0000313" key="2">
    <source>
        <dbReference type="Proteomes" id="UP000032427"/>
    </source>
</evidence>
<dbReference type="KEGG" id="awd:AWOD_I_0985"/>
<proteinExistence type="predicted"/>
<accession>A0A090IRX2</accession>
<name>A0A090IRX2_9GAMM</name>
<dbReference type="PANTHER" id="PTHR35566:SF1">
    <property type="entry name" value="TYPE VI SECRETION SYSTEM BASEPLATE COMPONENT TSSK1"/>
    <property type="match status" value="1"/>
</dbReference>
<reference evidence="2" key="1">
    <citation type="submission" date="2014-09" db="EMBL/GenBank/DDBJ databases">
        <authorList>
            <person name="Hjerde E."/>
        </authorList>
    </citation>
    <scope>NUCLEOTIDE SEQUENCE [LARGE SCALE GENOMIC DNA]</scope>
    <source>
        <strain evidence="2">06/09/139</strain>
    </source>
</reference>
<dbReference type="OrthoDB" id="9775333at2"/>
<dbReference type="STRING" id="80852.AWOD_I_0985"/>
<dbReference type="AlphaFoldDB" id="A0A090IRX2"/>
<dbReference type="InterPro" id="IPR010263">
    <property type="entry name" value="T6SS_TssK"/>
</dbReference>
<gene>
    <name evidence="1" type="primary">vasE</name>
    <name evidence="1" type="ORF">AWOD_I_0985</name>
</gene>
<sequence>MQKVIWKEGMLLRPQHFQQNDRYYHNQLQIRTQQQHRFNWGFHSLSFDTHHLSVGKIVISQASGVLPDGSLFDIQHQTTPIIWESNAPETNLNLYLAISLSTLNSPEAREEKETEINTRYVAYELTVADNNAQEQNLQTINCGELDFHIITEDEIDSHWVKLKLCEIKQVTPEGAIQLNSHFEASFINGLNSSLVHRALREVLTLLSHKANILAERITKSGHATSEIGDFLLLQLLNKYEPQFHYLNKCRSYHPEELFLLLTSLQGELSTYDSTHRRANLEIAYNHKEQGESFETILFQLRKQLNQSLKQNAFEIPLQKRNHGVLIAPISDENLLQEATFILAARSHTDAESLRKQLPPQLKVGPVEKIRNLVNLQLPGITCRSLSVAPRQVPFHGDYCYFTLDLNANDRSQLAQSGGFAFHIAGDFPDLSLFFWAIRNS</sequence>